<reference evidence="3" key="1">
    <citation type="journal article" date="2019" name="Int. J. Syst. Evol. Microbiol.">
        <title>The Global Catalogue of Microorganisms (GCM) 10K type strain sequencing project: providing services to taxonomists for standard genome sequencing and annotation.</title>
        <authorList>
            <consortium name="The Broad Institute Genomics Platform"/>
            <consortium name="The Broad Institute Genome Sequencing Center for Infectious Disease"/>
            <person name="Wu L."/>
            <person name="Ma J."/>
        </authorList>
    </citation>
    <scope>NUCLEOTIDE SEQUENCE [LARGE SCALE GENOMIC DNA]</scope>
    <source>
        <strain evidence="3">CCUG 66188</strain>
    </source>
</reference>
<keyword evidence="3" id="KW-1185">Reference proteome</keyword>
<protein>
    <submittedName>
        <fullName evidence="2">Uncharacterized protein</fullName>
    </submittedName>
</protein>
<evidence type="ECO:0000313" key="2">
    <source>
        <dbReference type="EMBL" id="MFC4677224.1"/>
    </source>
</evidence>
<organism evidence="2 3">
    <name type="scientific">Dysgonomonas termitidis</name>
    <dbReference type="NCBI Taxonomy" id="1516126"/>
    <lineage>
        <taxon>Bacteria</taxon>
        <taxon>Pseudomonadati</taxon>
        <taxon>Bacteroidota</taxon>
        <taxon>Bacteroidia</taxon>
        <taxon>Bacteroidales</taxon>
        <taxon>Dysgonomonadaceae</taxon>
        <taxon>Dysgonomonas</taxon>
    </lineage>
</organism>
<gene>
    <name evidence="2" type="ORF">ACFO6W_26445</name>
</gene>
<dbReference type="PROSITE" id="PS51257">
    <property type="entry name" value="PROKAR_LIPOPROTEIN"/>
    <property type="match status" value="1"/>
</dbReference>
<feature type="signal peptide" evidence="1">
    <location>
        <begin position="1"/>
        <end position="27"/>
    </location>
</feature>
<comment type="caution">
    <text evidence="2">The sequence shown here is derived from an EMBL/GenBank/DDBJ whole genome shotgun (WGS) entry which is preliminary data.</text>
</comment>
<evidence type="ECO:0000256" key="1">
    <source>
        <dbReference type="SAM" id="SignalP"/>
    </source>
</evidence>
<name>A0ABV9L4J3_9BACT</name>
<dbReference type="Proteomes" id="UP001596023">
    <property type="component" value="Unassembled WGS sequence"/>
</dbReference>
<accession>A0ABV9L4J3</accession>
<proteinExistence type="predicted"/>
<evidence type="ECO:0000313" key="3">
    <source>
        <dbReference type="Proteomes" id="UP001596023"/>
    </source>
</evidence>
<keyword evidence="1" id="KW-0732">Signal</keyword>
<sequence length="141" mass="15150">MRHIKRLSTIILALLACLFSIAPARCACLLDVKGERLPQAQEPAREKSDSIKKVRTASLPLNAMGGLILPKLELSGAKSLSPYAEETDTDFAKKKESLVGLLVYHTGSSDGQGKKTLPAGVYVWSGETWLRVSQLADGAGQ</sequence>
<dbReference type="RefSeq" id="WP_380002185.1">
    <property type="nucleotide sequence ID" value="NZ_JBHSGN010000234.1"/>
</dbReference>
<feature type="chain" id="PRO_5046634947" evidence="1">
    <location>
        <begin position="28"/>
        <end position="141"/>
    </location>
</feature>
<dbReference type="EMBL" id="JBHSGN010000234">
    <property type="protein sequence ID" value="MFC4677224.1"/>
    <property type="molecule type" value="Genomic_DNA"/>
</dbReference>